<dbReference type="Proteomes" id="UP000192573">
    <property type="component" value="Unassembled WGS sequence"/>
</dbReference>
<dbReference type="InterPro" id="IPR051551">
    <property type="entry name" value="Autotransporter_adhesion"/>
</dbReference>
<dbReference type="InterPro" id="IPR005546">
    <property type="entry name" value="Autotransporte_beta"/>
</dbReference>
<gene>
    <name evidence="4" type="ORF">BZK42_26205</name>
</gene>
<dbReference type="PANTHER" id="PTHR35037:SF2">
    <property type="match status" value="1"/>
</dbReference>
<dbReference type="SMART" id="SM00869">
    <property type="entry name" value="Autotransporter"/>
    <property type="match status" value="1"/>
</dbReference>
<dbReference type="Pfam" id="PF03797">
    <property type="entry name" value="Autotransporter"/>
    <property type="match status" value="1"/>
</dbReference>
<evidence type="ECO:0000256" key="1">
    <source>
        <dbReference type="SAM" id="Coils"/>
    </source>
</evidence>
<feature type="signal peptide" evidence="2">
    <location>
        <begin position="1"/>
        <end position="26"/>
    </location>
</feature>
<evidence type="ECO:0000313" key="4">
    <source>
        <dbReference type="EMBL" id="OQM39200.1"/>
    </source>
</evidence>
<keyword evidence="2" id="KW-0732">Signal</keyword>
<feature type="coiled-coil region" evidence="1">
    <location>
        <begin position="579"/>
        <end position="613"/>
    </location>
</feature>
<dbReference type="InterPro" id="IPR036709">
    <property type="entry name" value="Autotransporte_beta_dom_sf"/>
</dbReference>
<dbReference type="InterPro" id="IPR006315">
    <property type="entry name" value="OM_autotransptr_brl_dom"/>
</dbReference>
<dbReference type="PANTHER" id="PTHR35037">
    <property type="entry name" value="C-TERMINAL REGION OF AIDA-LIKE PROTEIN"/>
    <property type="match status" value="1"/>
</dbReference>
<dbReference type="RefSeq" id="WP_080860985.1">
    <property type="nucleotide sequence ID" value="NZ_CP077405.1"/>
</dbReference>
<protein>
    <recommendedName>
        <fullName evidence="3">Autotransporter domain-containing protein</fullName>
    </recommendedName>
</protein>
<evidence type="ECO:0000313" key="5">
    <source>
        <dbReference type="Proteomes" id="UP000192573"/>
    </source>
</evidence>
<evidence type="ECO:0000256" key="2">
    <source>
        <dbReference type="SAM" id="SignalP"/>
    </source>
</evidence>
<dbReference type="InterPro" id="IPR003991">
    <property type="entry name" value="Pertactin_virulence_factor"/>
</dbReference>
<dbReference type="GO" id="GO:0019867">
    <property type="term" value="C:outer membrane"/>
    <property type="evidence" value="ECO:0007669"/>
    <property type="project" value="InterPro"/>
</dbReference>
<organism evidence="4 5">
    <name type="scientific">Citrobacter braakii</name>
    <dbReference type="NCBI Taxonomy" id="57706"/>
    <lineage>
        <taxon>Bacteria</taxon>
        <taxon>Pseudomonadati</taxon>
        <taxon>Pseudomonadota</taxon>
        <taxon>Gammaproteobacteria</taxon>
        <taxon>Enterobacterales</taxon>
        <taxon>Enterobacteriaceae</taxon>
        <taxon>Citrobacter</taxon>
        <taxon>Citrobacter freundii complex</taxon>
    </lineage>
</organism>
<accession>A0A1V8NS15</accession>
<dbReference type="PRINTS" id="PR01484">
    <property type="entry name" value="PRTACTNFAMLY"/>
</dbReference>
<dbReference type="PROSITE" id="PS51208">
    <property type="entry name" value="AUTOTRANSPORTER"/>
    <property type="match status" value="1"/>
</dbReference>
<comment type="caution">
    <text evidence="4">The sequence shown here is derived from an EMBL/GenBank/DDBJ whole genome shotgun (WGS) entry which is preliminary data.</text>
</comment>
<dbReference type="EMBL" id="NAEW01000030">
    <property type="protein sequence ID" value="OQM39200.1"/>
    <property type="molecule type" value="Genomic_DNA"/>
</dbReference>
<proteinExistence type="predicted"/>
<name>A0A1V8NS15_CITBR</name>
<keyword evidence="1" id="KW-0175">Coiled coil</keyword>
<feature type="chain" id="PRO_5012686683" description="Autotransporter domain-containing protein" evidence="2">
    <location>
        <begin position="27"/>
        <end position="1634"/>
    </location>
</feature>
<sequence>MAVENKFKLNVLAASVLMGLSLSAMAADSSANAVQPAAESKPAGETATPAKPKTLAEVVGTVKPENIDVTVSSNAMKLDAALQAVNGVGSVSGGDTSAKKGYADAVVAYGKLKPEEVKKITDLSSKQSAFDTASADFKAFGDKTKAVNDVYNSKLKNLYGSTGDVAGHAWIITEGDNVSGGTAKIVPNKSVPDSVFTDVINSIETTKNAVVSLETQAIKSAGGDTATPEAKKADAALKAYANYLDKSYKVIQEQQKQAAAESYIQERLPDFLTLVERYKKADGNTASDKAENASKLDGKYDAYIKAVNDYRDAKESDKPGKKAAVYTALNELVTTAGTATIPEAADKAKVSEFAKSLGAAHTIWETAAGQLGDTGNLQSGLDAAKDLKTLKDNLPEDIDLTIADNAAAFSGVDKYLKVLIAAAEKNGVEKEALTGAITAAKDANKVFTEKQGKYTAALAELNAAGNERLALVPEWKTLNDAWTEAADALNTAQTAYTGSTAENAVNTLEEKKNAYIKVLGDTSTGIQTAIDSAASAYAAAVKEGGTAKTQQEKNAALYTLIGQKKALIPAKLQMDKELLELKSEDVAGLQNQLSSAEKNKASAEKSYNEAVKEYLAAKEVFGKTNAVADETAVSVAAQKLFTLTGKSNLDDLYKDSVKGQKSGFKQFNEFTDAPAITSLQSARNALFTSGGNDIQNARKNVAEGLHHLASLMPLSTAEEQKAFRADYNSALKTVSTAATTAEDQSRVANAEVITHYLGGLSTDEISQYDPASGSYKSVIVNVDKDGNVTGVKDNFTGKDLYTGSQDKPFTTTVLNIEVPELGNGALADTNTITVGEAGSKAAPVDVWAKTAGARHSLDDSSPYVSAEHGPAVKLSQELRTATAQLDENGNPVEGQVVRGADQIHLQNVNIHNSFTLADKVQMLKDDVAALNQQAADKLALGQPADGETGVNAWLKGQTDLLNRKYDNLKLTGLQIDTRTVNPVFDVDNGVWATAAETAIPTEANILLDNLNITLHNDSVAGISTAIGLSGTGNHILANGGVFDAGKADNLAQAYVLNITGKNNLINFNSSVLNGDISSGATGNTVNLNKGSTLTGDVSATNHDYLSLNLDNSTWTGGAGPASPDVRLSNNSVWNVKGYDFNADESDFPESSVHSLTLNGNNRLNLVSSTGLAQLGGRGFTGSKYGVTLNVDTDLTSDGKGVSSVLAGTYSPDNLHSLTNTGLADGYQFGSLYVDGLARGGKYALSVESSGAEPYTIRGRLADAPYATSAHEFVSYKTSESRPVTDKDGKTTVAQIVKSDADFTSQSAPAELGVYQYAAEKVIDAVNNRTNIYYSSTGKLSNSAATVVSLAAAPVDVANLESDTLAKHMNSVRHGKDSGVWLSYFGGENRNTTAVGPEYKLKTNGVMLGVDTLTENNWLAGVAVSSARSEMSVMNSSGDLDSYGAQFYMSRRYDSGVFVDGALQFNHFSNTAKARMINGQQAKADFSGNSYGLEAKVGYAWNSEGFFAEPYVRAAARAFDGEHYALSNGMTVNSNDYKSMLGEVGADLGYQYDISGGYVKPYLHLAALNEFADGNSVRVNNVSLDNSVKGAAFQAGLGAEVKVTDNLGGYAAFDYTKGDNTERPWQATVGVNYTW</sequence>
<feature type="domain" description="Autotransporter" evidence="3">
    <location>
        <begin position="1372"/>
        <end position="1634"/>
    </location>
</feature>
<reference evidence="4 5" key="1">
    <citation type="submission" date="2017-03" db="EMBL/GenBank/DDBJ databases">
        <authorList>
            <person name="Afonso C.L."/>
            <person name="Miller P.J."/>
            <person name="Scott M.A."/>
            <person name="Spackman E."/>
            <person name="Goraichik I."/>
            <person name="Dimitrov K.M."/>
            <person name="Suarez D.L."/>
            <person name="Swayne D.E."/>
        </authorList>
    </citation>
    <scope>NUCLEOTIDE SEQUENCE [LARGE SCALE GENOMIC DNA]</scope>
    <source>
        <strain evidence="4 5">ATCC 51113</strain>
    </source>
</reference>
<dbReference type="NCBIfam" id="TIGR01414">
    <property type="entry name" value="autotrans_barl"/>
    <property type="match status" value="1"/>
</dbReference>
<dbReference type="SUPFAM" id="SSF103515">
    <property type="entry name" value="Autotransporter"/>
    <property type="match status" value="1"/>
</dbReference>
<evidence type="ECO:0000259" key="3">
    <source>
        <dbReference type="PROSITE" id="PS51208"/>
    </source>
</evidence>
<dbReference type="Gene3D" id="2.40.128.130">
    <property type="entry name" value="Autotransporter beta-domain"/>
    <property type="match status" value="1"/>
</dbReference>